<dbReference type="EMBL" id="BONE01000023">
    <property type="protein sequence ID" value="GIF73759.1"/>
    <property type="molecule type" value="Genomic_DNA"/>
</dbReference>
<evidence type="ECO:0000256" key="1">
    <source>
        <dbReference type="ARBA" id="ARBA00011073"/>
    </source>
</evidence>
<feature type="active site" description="Charge relay system" evidence="5">
    <location>
        <position position="243"/>
    </location>
</feature>
<dbReference type="SUPFAM" id="SSF52743">
    <property type="entry name" value="Subtilisin-like"/>
    <property type="match status" value="1"/>
</dbReference>
<dbReference type="Proteomes" id="UP000604117">
    <property type="component" value="Unassembled WGS sequence"/>
</dbReference>
<comment type="caution">
    <text evidence="8">The sequence shown here is derived from an EMBL/GenBank/DDBJ whole genome shotgun (WGS) entry which is preliminary data.</text>
</comment>
<dbReference type="PROSITE" id="PS51892">
    <property type="entry name" value="SUBTILASE"/>
    <property type="match status" value="1"/>
</dbReference>
<keyword evidence="2 5" id="KW-0645">Protease</keyword>
<keyword evidence="6" id="KW-1133">Transmembrane helix</keyword>
<dbReference type="InterPro" id="IPR000209">
    <property type="entry name" value="Peptidase_S8/S53_dom"/>
</dbReference>
<dbReference type="GO" id="GO:0006508">
    <property type="term" value="P:proteolysis"/>
    <property type="evidence" value="ECO:0007669"/>
    <property type="project" value="UniProtKB-KW"/>
</dbReference>
<evidence type="ECO:0000313" key="8">
    <source>
        <dbReference type="EMBL" id="GIF73759.1"/>
    </source>
</evidence>
<organism evidence="8 9">
    <name type="scientific">Asanoa siamensis</name>
    <dbReference type="NCBI Taxonomy" id="926357"/>
    <lineage>
        <taxon>Bacteria</taxon>
        <taxon>Bacillati</taxon>
        <taxon>Actinomycetota</taxon>
        <taxon>Actinomycetes</taxon>
        <taxon>Micromonosporales</taxon>
        <taxon>Micromonosporaceae</taxon>
        <taxon>Asanoa</taxon>
    </lineage>
</organism>
<dbReference type="RefSeq" id="WP_239126754.1">
    <property type="nucleotide sequence ID" value="NZ_BONE01000023.1"/>
</dbReference>
<comment type="similarity">
    <text evidence="1 5">Belongs to the peptidase S8 family.</text>
</comment>
<accession>A0ABQ4CR39</accession>
<dbReference type="GO" id="GO:0008233">
    <property type="term" value="F:peptidase activity"/>
    <property type="evidence" value="ECO:0007669"/>
    <property type="project" value="UniProtKB-KW"/>
</dbReference>
<dbReference type="InterPro" id="IPR050131">
    <property type="entry name" value="Peptidase_S8_subtilisin-like"/>
</dbReference>
<evidence type="ECO:0000256" key="2">
    <source>
        <dbReference type="ARBA" id="ARBA00022670"/>
    </source>
</evidence>
<evidence type="ECO:0000256" key="5">
    <source>
        <dbReference type="PROSITE-ProRule" id="PRU01240"/>
    </source>
</evidence>
<dbReference type="PRINTS" id="PR00723">
    <property type="entry name" value="SUBTILISIN"/>
</dbReference>
<keyword evidence="6" id="KW-0472">Membrane</keyword>
<dbReference type="Pfam" id="PF00082">
    <property type="entry name" value="Peptidase_S8"/>
    <property type="match status" value="1"/>
</dbReference>
<keyword evidence="3 5" id="KW-0378">Hydrolase</keyword>
<evidence type="ECO:0000256" key="6">
    <source>
        <dbReference type="SAM" id="Phobius"/>
    </source>
</evidence>
<sequence>MRTLRKLAAVPTSIIVAILPLGVDNIRDEQWHLRFLNIDQAHELTKGEGVTVAVVDTGVDAHPDLAGSVLPGAVLDPAGSGDGNTDLSGHGTAMAGLIAGHGRGSKGVLGIAPAAQILPVVDTVSGRSTNPDLTADAINAAIDRGATVVNISASGGPTERLQRAIERARREDVVVVAAAGNAPSPIIGFPANYPGVVAVGASDRSGSVAGISTRGPGLVLVAPGVDIMTTRLNSGYGVGTGTSDSTAIVSGAVALIRSRFPSLEAAEVIRRLTATATDKGPPGRDDVYGYGVLNVVAALSTDVPPASAAPTSPPPITAEAIPPSDGGLWVGVVALVGVAVVIGLVALHLRARRHRVGRGPVA</sequence>
<keyword evidence="6" id="KW-0812">Transmembrane</keyword>
<evidence type="ECO:0000313" key="9">
    <source>
        <dbReference type="Proteomes" id="UP000604117"/>
    </source>
</evidence>
<evidence type="ECO:0000259" key="7">
    <source>
        <dbReference type="Pfam" id="PF00082"/>
    </source>
</evidence>
<dbReference type="InterPro" id="IPR023827">
    <property type="entry name" value="Peptidase_S8_Asp-AS"/>
</dbReference>
<dbReference type="PROSITE" id="PS00136">
    <property type="entry name" value="SUBTILASE_ASP"/>
    <property type="match status" value="1"/>
</dbReference>
<protein>
    <submittedName>
        <fullName evidence="8">Type VII secretion-associated serine protease</fullName>
    </submittedName>
</protein>
<gene>
    <name evidence="8" type="ORF">Asi02nite_32770</name>
</gene>
<evidence type="ECO:0000256" key="3">
    <source>
        <dbReference type="ARBA" id="ARBA00022801"/>
    </source>
</evidence>
<dbReference type="PANTHER" id="PTHR43806:SF11">
    <property type="entry name" value="CEREVISIN-RELATED"/>
    <property type="match status" value="1"/>
</dbReference>
<dbReference type="InterPro" id="IPR036852">
    <property type="entry name" value="Peptidase_S8/S53_dom_sf"/>
</dbReference>
<evidence type="ECO:0000256" key="4">
    <source>
        <dbReference type="ARBA" id="ARBA00022825"/>
    </source>
</evidence>
<dbReference type="PANTHER" id="PTHR43806">
    <property type="entry name" value="PEPTIDASE S8"/>
    <property type="match status" value="1"/>
</dbReference>
<keyword evidence="4 5" id="KW-0720">Serine protease</keyword>
<proteinExistence type="inferred from homology"/>
<feature type="transmembrane region" description="Helical" evidence="6">
    <location>
        <begin position="328"/>
        <end position="349"/>
    </location>
</feature>
<feature type="domain" description="Peptidase S8/S53" evidence="7">
    <location>
        <begin position="47"/>
        <end position="291"/>
    </location>
</feature>
<reference evidence="8 9" key="1">
    <citation type="submission" date="2021-01" db="EMBL/GenBank/DDBJ databases">
        <title>Whole genome shotgun sequence of Asanoa siamensis NBRC 107932.</title>
        <authorList>
            <person name="Komaki H."/>
            <person name="Tamura T."/>
        </authorList>
    </citation>
    <scope>NUCLEOTIDE SEQUENCE [LARGE SCALE GENOMIC DNA]</scope>
    <source>
        <strain evidence="8 9">NBRC 107932</strain>
    </source>
</reference>
<name>A0ABQ4CR39_9ACTN</name>
<dbReference type="InterPro" id="IPR015500">
    <property type="entry name" value="Peptidase_S8_subtilisin-rel"/>
</dbReference>
<feature type="active site" description="Charge relay system" evidence="5">
    <location>
        <position position="90"/>
    </location>
</feature>
<keyword evidence="9" id="KW-1185">Reference proteome</keyword>
<feature type="active site" description="Charge relay system" evidence="5">
    <location>
        <position position="56"/>
    </location>
</feature>
<dbReference type="Gene3D" id="3.40.50.200">
    <property type="entry name" value="Peptidase S8/S53 domain"/>
    <property type="match status" value="1"/>
</dbReference>